<protein>
    <submittedName>
        <fullName evidence="2">Regulator of G-protein signaling 2</fullName>
    </submittedName>
</protein>
<dbReference type="SUPFAM" id="SSF48097">
    <property type="entry name" value="Regulator of G-protein signaling, RGS"/>
    <property type="match status" value="1"/>
</dbReference>
<dbReference type="PANTHER" id="PTHR10845">
    <property type="entry name" value="REGULATOR OF G PROTEIN SIGNALING"/>
    <property type="match status" value="1"/>
</dbReference>
<dbReference type="PRINTS" id="PR01301">
    <property type="entry name" value="RGSPROTEIN"/>
</dbReference>
<dbReference type="Proteomes" id="UP000324091">
    <property type="component" value="Chromosome 15"/>
</dbReference>
<organism evidence="2 3">
    <name type="scientific">Takifugu flavidus</name>
    <name type="common">sansaifugu</name>
    <dbReference type="NCBI Taxonomy" id="433684"/>
    <lineage>
        <taxon>Eukaryota</taxon>
        <taxon>Metazoa</taxon>
        <taxon>Chordata</taxon>
        <taxon>Craniata</taxon>
        <taxon>Vertebrata</taxon>
        <taxon>Euteleostomi</taxon>
        <taxon>Actinopterygii</taxon>
        <taxon>Neopterygii</taxon>
        <taxon>Teleostei</taxon>
        <taxon>Neoteleostei</taxon>
        <taxon>Acanthomorphata</taxon>
        <taxon>Eupercaria</taxon>
        <taxon>Tetraodontiformes</taxon>
        <taxon>Tetradontoidea</taxon>
        <taxon>Tetraodontidae</taxon>
        <taxon>Takifugu</taxon>
    </lineage>
</organism>
<evidence type="ECO:0000313" key="2">
    <source>
        <dbReference type="EMBL" id="TWW72806.1"/>
    </source>
</evidence>
<comment type="caution">
    <text evidence="2">The sequence shown here is derived from an EMBL/GenBank/DDBJ whole genome shotgun (WGS) entry which is preliminary data.</text>
</comment>
<feature type="domain" description="RGS" evidence="1">
    <location>
        <begin position="108"/>
        <end position="224"/>
    </location>
</feature>
<gene>
    <name evidence="2" type="ORF">D4764_15G0002000</name>
</gene>
<reference evidence="2 3" key="1">
    <citation type="submission" date="2019-04" db="EMBL/GenBank/DDBJ databases">
        <title>Chromosome genome assembly for Takifugu flavidus.</title>
        <authorList>
            <person name="Xiao S."/>
        </authorList>
    </citation>
    <scope>NUCLEOTIDE SEQUENCE [LARGE SCALE GENOMIC DNA]</scope>
    <source>
        <strain evidence="2">HTHZ2018</strain>
        <tissue evidence="2">Muscle</tissue>
    </source>
</reference>
<name>A0A5C6P183_9TELE</name>
<dbReference type="PROSITE" id="PS50132">
    <property type="entry name" value="RGS"/>
    <property type="match status" value="1"/>
</dbReference>
<evidence type="ECO:0000259" key="1">
    <source>
        <dbReference type="PROSITE" id="PS50132"/>
    </source>
</evidence>
<accession>A0A5C6P183</accession>
<dbReference type="EMBL" id="RHFK02000007">
    <property type="protein sequence ID" value="TWW72806.1"/>
    <property type="molecule type" value="Genomic_DNA"/>
</dbReference>
<keyword evidence="3" id="KW-1185">Reference proteome</keyword>
<dbReference type="Pfam" id="PF00615">
    <property type="entry name" value="RGS"/>
    <property type="match status" value="1"/>
</dbReference>
<dbReference type="FunFam" id="1.10.167.10:FF:000001">
    <property type="entry name" value="Putative regulator of g-protein signaling 12"/>
    <property type="match status" value="1"/>
</dbReference>
<dbReference type="InterPro" id="IPR044926">
    <property type="entry name" value="RGS_subdomain_2"/>
</dbReference>
<dbReference type="Gene3D" id="1.10.167.10">
    <property type="entry name" value="Regulator of G-protein Signalling 4, domain 2"/>
    <property type="match status" value="1"/>
</dbReference>
<dbReference type="AlphaFoldDB" id="A0A5C6P183"/>
<dbReference type="PANTHER" id="PTHR10845:SF43">
    <property type="entry name" value="REGULATOR OF G-PROTEIN SIGNALING 2"/>
    <property type="match status" value="1"/>
</dbReference>
<dbReference type="SMART" id="SM00315">
    <property type="entry name" value="RGS"/>
    <property type="match status" value="1"/>
</dbReference>
<evidence type="ECO:0000313" key="3">
    <source>
        <dbReference type="Proteomes" id="UP000324091"/>
    </source>
</evidence>
<proteinExistence type="predicted"/>
<dbReference type="InterPro" id="IPR036305">
    <property type="entry name" value="RGS_sf"/>
</dbReference>
<dbReference type="InterPro" id="IPR016137">
    <property type="entry name" value="RGS"/>
</dbReference>
<sequence>MPPPGTLWVFGKKDAVSRDSTARNTIRGQLGSSLWYRSTDPELSRSEMMPESLLQGGCCSFSPAPLDTQDTKRMCQAWKSRMHQFVQSPISWRRTCRKESKHGFLGESLDTLLSHKCGLALFRDFLKSEFCEENLDFWLACQEFRSVDSPEELRRRATSIYEEFVRANAKKQVNLDFDTRESISQNLQQPTPSCFAAAQRKIYGLMENSSFPRFVQSEQYKVLVQVRAGLAGFGRKQKGL</sequence>